<sequence length="93" mass="10288">MTDNILLDPTAERAPAQRARLARPTSLEGKVVGLLDISKPRGNVFLDRIEEQLADMGIEVKRYAKPTFTRIAPTELKQQMAAEVDLLVEGLAD</sequence>
<dbReference type="Proteomes" id="UP000242847">
    <property type="component" value="Unassembled WGS sequence"/>
</dbReference>
<dbReference type="OrthoDB" id="7725610at2"/>
<dbReference type="EMBL" id="MUBC01000005">
    <property type="protein sequence ID" value="ONM45232.1"/>
    <property type="molecule type" value="Genomic_DNA"/>
</dbReference>
<organism evidence="3 4">
    <name type="scientific">Halopseudomonas pachastrellae</name>
    <dbReference type="NCBI Taxonomy" id="254161"/>
    <lineage>
        <taxon>Bacteria</taxon>
        <taxon>Pseudomonadati</taxon>
        <taxon>Pseudomonadota</taxon>
        <taxon>Gammaproteobacteria</taxon>
        <taxon>Pseudomonadales</taxon>
        <taxon>Pseudomonadaceae</taxon>
        <taxon>Halopseudomonas</taxon>
    </lineage>
</organism>
<dbReference type="Pfam" id="PF24696">
    <property type="entry name" value="UGSC"/>
    <property type="match status" value="1"/>
</dbReference>
<feature type="compositionally biased region" description="Low complexity" evidence="1">
    <location>
        <begin position="12"/>
        <end position="22"/>
    </location>
</feature>
<evidence type="ECO:0000313" key="3">
    <source>
        <dbReference type="EMBL" id="ONM45232.1"/>
    </source>
</evidence>
<evidence type="ECO:0000313" key="4">
    <source>
        <dbReference type="Proteomes" id="UP000242847"/>
    </source>
</evidence>
<comment type="caution">
    <text evidence="3">The sequence shown here is derived from an EMBL/GenBank/DDBJ whole genome shotgun (WGS) entry which is preliminary data.</text>
</comment>
<evidence type="ECO:0000259" key="2">
    <source>
        <dbReference type="Pfam" id="PF24696"/>
    </source>
</evidence>
<dbReference type="STRING" id="254161.SAMN05216256_11386"/>
<feature type="domain" description="UGSC-like" evidence="2">
    <location>
        <begin position="6"/>
        <end position="93"/>
    </location>
</feature>
<dbReference type="AlphaFoldDB" id="A0A1S8DKP6"/>
<gene>
    <name evidence="3" type="ORF">BXT89_03345</name>
</gene>
<feature type="region of interest" description="Disordered" evidence="1">
    <location>
        <begin position="1"/>
        <end position="22"/>
    </location>
</feature>
<protein>
    <recommendedName>
        <fullName evidence="2">UGSC-like domain-containing protein</fullName>
    </recommendedName>
</protein>
<name>A0A1S8DKP6_9GAMM</name>
<dbReference type="InterPro" id="IPR057767">
    <property type="entry name" value="UGSC-like_dom"/>
</dbReference>
<reference evidence="3 4" key="1">
    <citation type="submission" date="2017-01" db="EMBL/GenBank/DDBJ databases">
        <title>Draft genome sequence of Pseudomonas pachastrellae type strain CCUG 46540T from a deep sea.</title>
        <authorList>
            <person name="Gomila M."/>
            <person name="Mulet M."/>
            <person name="Lalucat J."/>
            <person name="Garcia-Valdes E."/>
        </authorList>
    </citation>
    <scope>NUCLEOTIDE SEQUENCE [LARGE SCALE GENOMIC DNA]</scope>
    <source>
        <strain evidence="3 4">CCUG 46540</strain>
    </source>
</reference>
<keyword evidence="4" id="KW-1185">Reference proteome</keyword>
<accession>A0A1S8DKP6</accession>
<evidence type="ECO:0000256" key="1">
    <source>
        <dbReference type="SAM" id="MobiDB-lite"/>
    </source>
</evidence>
<proteinExistence type="predicted"/>